<gene>
    <name evidence="4" type="ORF">NCTC10289_00645</name>
</gene>
<dbReference type="InterPro" id="IPR014555">
    <property type="entry name" value="RecF-like"/>
</dbReference>
<keyword evidence="1" id="KW-0227">DNA damage</keyword>
<feature type="domain" description="Endonuclease GajA/Old nuclease/RecF-like AAA" evidence="2">
    <location>
        <begin position="1"/>
        <end position="67"/>
    </location>
</feature>
<dbReference type="InterPro" id="IPR041685">
    <property type="entry name" value="AAA_GajA/Old/RecF-like"/>
</dbReference>
<dbReference type="Gene3D" id="3.40.50.300">
    <property type="entry name" value="P-loop containing nucleotide triphosphate hydrolases"/>
    <property type="match status" value="2"/>
</dbReference>
<proteinExistence type="predicted"/>
<dbReference type="Pfam" id="PF13304">
    <property type="entry name" value="AAA_21"/>
    <property type="match status" value="1"/>
</dbReference>
<dbReference type="Pfam" id="PF13175">
    <property type="entry name" value="AAA_15"/>
    <property type="match status" value="1"/>
</dbReference>
<dbReference type="Proteomes" id="UP000254287">
    <property type="component" value="Unassembled WGS sequence"/>
</dbReference>
<evidence type="ECO:0000313" key="4">
    <source>
        <dbReference type="EMBL" id="STC75315.1"/>
    </source>
</evidence>
<dbReference type="InterPro" id="IPR027417">
    <property type="entry name" value="P-loop_NTPase"/>
</dbReference>
<dbReference type="InterPro" id="IPR003959">
    <property type="entry name" value="ATPase_AAA_core"/>
</dbReference>
<dbReference type="PANTHER" id="PTHR32182">
    <property type="entry name" value="DNA REPLICATION AND REPAIR PROTEIN RECF"/>
    <property type="match status" value="1"/>
</dbReference>
<protein>
    <submittedName>
        <fullName evidence="4">DNA replication and repair protein recF</fullName>
    </submittedName>
</protein>
<dbReference type="SUPFAM" id="SSF52540">
    <property type="entry name" value="P-loop containing nucleoside triphosphate hydrolases"/>
    <property type="match status" value="1"/>
</dbReference>
<dbReference type="AlphaFoldDB" id="A0A376CUJ7"/>
<keyword evidence="1" id="KW-0742">SOS response</keyword>
<accession>A0A376CUJ7</accession>
<evidence type="ECO:0000259" key="2">
    <source>
        <dbReference type="Pfam" id="PF13175"/>
    </source>
</evidence>
<evidence type="ECO:0000256" key="1">
    <source>
        <dbReference type="ARBA" id="ARBA00023236"/>
    </source>
</evidence>
<organism evidence="4 5">
    <name type="scientific">Corynebacterium minutissimum</name>
    <dbReference type="NCBI Taxonomy" id="38301"/>
    <lineage>
        <taxon>Bacteria</taxon>
        <taxon>Bacillati</taxon>
        <taxon>Actinomycetota</taxon>
        <taxon>Actinomycetes</taxon>
        <taxon>Mycobacteriales</taxon>
        <taxon>Corynebacteriaceae</taxon>
        <taxon>Corynebacterium</taxon>
    </lineage>
</organism>
<dbReference type="EMBL" id="UFXP01000001">
    <property type="protein sequence ID" value="STC75315.1"/>
    <property type="molecule type" value="Genomic_DNA"/>
</dbReference>
<dbReference type="GO" id="GO:0016887">
    <property type="term" value="F:ATP hydrolysis activity"/>
    <property type="evidence" value="ECO:0007669"/>
    <property type="project" value="InterPro"/>
</dbReference>
<dbReference type="GO" id="GO:0006302">
    <property type="term" value="P:double-strand break repair"/>
    <property type="evidence" value="ECO:0007669"/>
    <property type="project" value="TreeGrafter"/>
</dbReference>
<dbReference type="GO" id="GO:0009432">
    <property type="term" value="P:SOS response"/>
    <property type="evidence" value="ECO:0007669"/>
    <property type="project" value="UniProtKB-KW"/>
</dbReference>
<evidence type="ECO:0000259" key="3">
    <source>
        <dbReference type="Pfam" id="PF13304"/>
    </source>
</evidence>
<sequence>MLTRLEVDGFKNLKDFSVDFGPYTCIVGRNAVGKSNIFDAISFFGSTASSKLNDAAVSLRGLRGDIGEIFGSDDNRISFAAEMIVPPAFYDDFGQEVDVTTTYLRYELDIKLIEETGSLGQIVRKIQLERERLAPLTKGDAKARLGWASDKFRKTAIKGKGSTKPFIWPTDDGFIEATSGQRGRNPRSPLSEAGNTVLYAFGRNSDYSAIYAACLELSSWKLLGLEPSAMRSPSAMNGPTEIDERGSNLPATLARLSQVMGSQATVQLEDTLLDLVDVRKLDLDIDNSRQLITLQAQIGNAPLLPARALSDGTLRFIALGLLAIDPTARDVLCFEEPENGIYPDKLHAMYELLHELAVDPSEEVGEENPLQQMIVNSHSPAYLSLHQEKWDELLVAEGRRRDNSLRLLPVQSRKNWRTKDPTTPAVITTAVDEILTVSLKRPYEVA</sequence>
<evidence type="ECO:0000313" key="5">
    <source>
        <dbReference type="Proteomes" id="UP000254287"/>
    </source>
</evidence>
<name>A0A376CUJ7_9CORY</name>
<dbReference type="PIRSF" id="PIRSF029347">
    <property type="entry name" value="RecF"/>
    <property type="match status" value="1"/>
</dbReference>
<reference evidence="4 5" key="1">
    <citation type="submission" date="2018-06" db="EMBL/GenBank/DDBJ databases">
        <authorList>
            <consortium name="Pathogen Informatics"/>
            <person name="Doyle S."/>
        </authorList>
    </citation>
    <scope>NUCLEOTIDE SEQUENCE [LARGE SCALE GENOMIC DNA]</scope>
    <source>
        <strain evidence="4 5">NCTC10289</strain>
    </source>
</reference>
<dbReference type="GO" id="GO:0005524">
    <property type="term" value="F:ATP binding"/>
    <property type="evidence" value="ECO:0007669"/>
    <property type="project" value="InterPro"/>
</dbReference>
<dbReference type="PANTHER" id="PTHR32182:SF22">
    <property type="entry name" value="ATP-DEPENDENT ENDONUCLEASE, OLD FAMILY-RELATED"/>
    <property type="match status" value="1"/>
</dbReference>
<feature type="domain" description="ATPase AAA-type core" evidence="3">
    <location>
        <begin position="236"/>
        <end position="381"/>
    </location>
</feature>
<dbReference type="GO" id="GO:0000731">
    <property type="term" value="P:DNA synthesis involved in DNA repair"/>
    <property type="evidence" value="ECO:0007669"/>
    <property type="project" value="TreeGrafter"/>
</dbReference>